<keyword evidence="3" id="KW-1185">Reference proteome</keyword>
<dbReference type="InterPro" id="IPR053134">
    <property type="entry name" value="RNA-dir_DNA_polymerase"/>
</dbReference>
<evidence type="ECO:0000259" key="1">
    <source>
        <dbReference type="Pfam" id="PF00078"/>
    </source>
</evidence>
<dbReference type="InterPro" id="IPR000477">
    <property type="entry name" value="RT_dom"/>
</dbReference>
<dbReference type="Proteomes" id="UP001454036">
    <property type="component" value="Unassembled WGS sequence"/>
</dbReference>
<evidence type="ECO:0000313" key="3">
    <source>
        <dbReference type="Proteomes" id="UP001454036"/>
    </source>
</evidence>
<proteinExistence type="predicted"/>
<accession>A0AAV3RKY5</accession>
<dbReference type="AlphaFoldDB" id="A0AAV3RKY5"/>
<reference evidence="2 3" key="1">
    <citation type="submission" date="2024-01" db="EMBL/GenBank/DDBJ databases">
        <title>The complete chloroplast genome sequence of Lithospermum erythrorhizon: insights into the phylogenetic relationship among Boraginaceae species and the maternal lineages of purple gromwells.</title>
        <authorList>
            <person name="Okada T."/>
            <person name="Watanabe K."/>
        </authorList>
    </citation>
    <scope>NUCLEOTIDE SEQUENCE [LARGE SCALE GENOMIC DNA]</scope>
</reference>
<gene>
    <name evidence="2" type="ORF">LIER_29503</name>
</gene>
<dbReference type="InterPro" id="IPR043128">
    <property type="entry name" value="Rev_trsase/Diguanyl_cyclase"/>
</dbReference>
<dbReference type="Gene3D" id="3.30.70.270">
    <property type="match status" value="1"/>
</dbReference>
<organism evidence="2 3">
    <name type="scientific">Lithospermum erythrorhizon</name>
    <name type="common">Purple gromwell</name>
    <name type="synonym">Lithospermum officinale var. erythrorhizon</name>
    <dbReference type="NCBI Taxonomy" id="34254"/>
    <lineage>
        <taxon>Eukaryota</taxon>
        <taxon>Viridiplantae</taxon>
        <taxon>Streptophyta</taxon>
        <taxon>Embryophyta</taxon>
        <taxon>Tracheophyta</taxon>
        <taxon>Spermatophyta</taxon>
        <taxon>Magnoliopsida</taxon>
        <taxon>eudicotyledons</taxon>
        <taxon>Gunneridae</taxon>
        <taxon>Pentapetalae</taxon>
        <taxon>asterids</taxon>
        <taxon>lamiids</taxon>
        <taxon>Boraginales</taxon>
        <taxon>Boraginaceae</taxon>
        <taxon>Boraginoideae</taxon>
        <taxon>Lithospermeae</taxon>
        <taxon>Lithospermum</taxon>
    </lineage>
</organism>
<evidence type="ECO:0000313" key="2">
    <source>
        <dbReference type="EMBL" id="GAA0176529.1"/>
    </source>
</evidence>
<dbReference type="PANTHER" id="PTHR24559:SF444">
    <property type="entry name" value="REVERSE TRANSCRIPTASE DOMAIN-CONTAINING PROTEIN"/>
    <property type="match status" value="1"/>
</dbReference>
<name>A0AAV3RKY5_LITER</name>
<comment type="caution">
    <text evidence="2">The sequence shown here is derived from an EMBL/GenBank/DDBJ whole genome shotgun (WGS) entry which is preliminary data.</text>
</comment>
<feature type="domain" description="Reverse transcriptase" evidence="1">
    <location>
        <begin position="147"/>
        <end position="227"/>
    </location>
</feature>
<dbReference type="PANTHER" id="PTHR24559">
    <property type="entry name" value="TRANSPOSON TY3-I GAG-POL POLYPROTEIN"/>
    <property type="match status" value="1"/>
</dbReference>
<protein>
    <recommendedName>
        <fullName evidence="1">Reverse transcriptase domain-containing protein</fullName>
    </recommendedName>
</protein>
<dbReference type="EMBL" id="BAABME010010184">
    <property type="protein sequence ID" value="GAA0176529.1"/>
    <property type="molecule type" value="Genomic_DNA"/>
</dbReference>
<dbReference type="SUPFAM" id="SSF56672">
    <property type="entry name" value="DNA/RNA polymerases"/>
    <property type="match status" value="1"/>
</dbReference>
<sequence length="242" mass="28336">MSHEGVLIVPFRQENKEKTSRIGTIEFEDVFPWGPKDMPGIVPTIAVQKLYVDPTFSPIKQKKRLFNYQKNLAIREEVQTLLKAHATRELKFPAWIANVELNKRPNNKWRICTDFTSLNKACPKNFYLLPCLGRLVDGNEEKIVFITEYGLYCWRFMPFRLKNAGATYHRMVNSIFTSQIGHNMEIFVDDMLVKSKTRADNLDNLRKTFDRLMESRLKINPEKCSFGVVSFDKRERHGSQLR</sequence>
<dbReference type="Pfam" id="PF00078">
    <property type="entry name" value="RVT_1"/>
    <property type="match status" value="1"/>
</dbReference>
<dbReference type="CDD" id="cd01647">
    <property type="entry name" value="RT_LTR"/>
    <property type="match status" value="1"/>
</dbReference>
<dbReference type="InterPro" id="IPR043502">
    <property type="entry name" value="DNA/RNA_pol_sf"/>
</dbReference>